<keyword evidence="1" id="KW-0808">Transferase</keyword>
<protein>
    <recommendedName>
        <fullName evidence="2">4'-phosphopantetheinyl transferase domain-containing protein</fullName>
    </recommendedName>
</protein>
<reference evidence="4" key="1">
    <citation type="submission" date="2018-07" db="EMBL/GenBank/DDBJ databases">
        <authorList>
            <person name="Zhao J."/>
        </authorList>
    </citation>
    <scope>NUCLEOTIDE SEQUENCE [LARGE SCALE GENOMIC DNA]</scope>
    <source>
        <strain evidence="4">GSSD-12</strain>
    </source>
</reference>
<gene>
    <name evidence="3" type="ORF">DVK44_21895</name>
</gene>
<dbReference type="Gene3D" id="3.90.470.20">
    <property type="entry name" value="4'-phosphopantetheinyl transferase domain"/>
    <property type="match status" value="1"/>
</dbReference>
<dbReference type="InterPro" id="IPR008278">
    <property type="entry name" value="4-PPantetheinyl_Trfase_dom"/>
</dbReference>
<dbReference type="InterPro" id="IPR037143">
    <property type="entry name" value="4-PPantetheinyl_Trfase_dom_sf"/>
</dbReference>
<evidence type="ECO:0000313" key="4">
    <source>
        <dbReference type="Proteomes" id="UP000253868"/>
    </source>
</evidence>
<dbReference type="KEGG" id="spad:DVK44_21895"/>
<evidence type="ECO:0000256" key="1">
    <source>
        <dbReference type="ARBA" id="ARBA00022679"/>
    </source>
</evidence>
<evidence type="ECO:0000313" key="3">
    <source>
        <dbReference type="EMBL" id="AXG79865.1"/>
    </source>
</evidence>
<name>A0A345HT41_9ACTN</name>
<feature type="domain" description="4'-phosphopantetheinyl transferase" evidence="2">
    <location>
        <begin position="117"/>
        <end position="182"/>
    </location>
</feature>
<keyword evidence="4" id="KW-1185">Reference proteome</keyword>
<dbReference type="SUPFAM" id="SSF56214">
    <property type="entry name" value="4'-phosphopantetheinyl transferase"/>
    <property type="match status" value="1"/>
</dbReference>
<organism evidence="3 4">
    <name type="scientific">Streptomyces paludis</name>
    <dbReference type="NCBI Taxonomy" id="2282738"/>
    <lineage>
        <taxon>Bacteria</taxon>
        <taxon>Bacillati</taxon>
        <taxon>Actinomycetota</taxon>
        <taxon>Actinomycetes</taxon>
        <taxon>Kitasatosporales</taxon>
        <taxon>Streptomycetaceae</taxon>
        <taxon>Streptomyces</taxon>
    </lineage>
</organism>
<dbReference type="GO" id="GO:0008897">
    <property type="term" value="F:holo-[acyl-carrier-protein] synthase activity"/>
    <property type="evidence" value="ECO:0007669"/>
    <property type="project" value="InterPro"/>
</dbReference>
<dbReference type="RefSeq" id="WP_114661191.1">
    <property type="nucleotide sequence ID" value="NZ_CP031194.1"/>
</dbReference>
<evidence type="ECO:0000259" key="2">
    <source>
        <dbReference type="Pfam" id="PF01648"/>
    </source>
</evidence>
<dbReference type="GO" id="GO:0000287">
    <property type="term" value="F:magnesium ion binding"/>
    <property type="evidence" value="ECO:0007669"/>
    <property type="project" value="InterPro"/>
</dbReference>
<dbReference type="Proteomes" id="UP000253868">
    <property type="component" value="Chromosome"/>
</dbReference>
<sequence length="225" mass="24018">MTTGAGRPGAWAPEARLSGVRVPGADGVRLRLAGSRVPLPEADLTEGEAAQAAALNSPARRRSWLTARRALRRALTGTRLPQDTSGYTFPHRVASLSYARDHAVAAVAEGDTADVRGLGVDVETGDPPAPDTARLFLGARELSLLGTLTATERAAECRRMWTVKEALFKADAEDAVFDLRRYVLDEPGARHGVARRAGSDIPAFRYLTLELPTGALSVALKLSPR</sequence>
<proteinExistence type="predicted"/>
<dbReference type="EMBL" id="CP031194">
    <property type="protein sequence ID" value="AXG79865.1"/>
    <property type="molecule type" value="Genomic_DNA"/>
</dbReference>
<accession>A0A345HT41</accession>
<dbReference type="Pfam" id="PF01648">
    <property type="entry name" value="ACPS"/>
    <property type="match status" value="1"/>
</dbReference>
<dbReference type="OrthoDB" id="9808281at2"/>
<dbReference type="AlphaFoldDB" id="A0A345HT41"/>